<dbReference type="EMBL" id="AZBU02000002">
    <property type="protein sequence ID" value="TKR96703.1"/>
    <property type="molecule type" value="Genomic_DNA"/>
</dbReference>
<sequence length="165" mass="18549">MVNSSQTPNALTLSSNDPRHHIVRIGPKDTVEEGQELFVDYGFNLNNLELWMKHGFVFPENKHNSFVEIEPAELIEAAVTLQLMEDFETLDFLAPIVDGSLLTIIEDNEVCEDLTLSIAEILSLTLRGITFPNRYPRLPPKQLKPKSSKNCVVYASVSCRIPTHA</sequence>
<dbReference type="AlphaFoldDB" id="A0A4U5PJK7"/>
<protein>
    <recommendedName>
        <fullName evidence="3">SET domain-containing protein</fullName>
    </recommendedName>
</protein>
<reference evidence="1 2" key="2">
    <citation type="journal article" date="2019" name="G3 (Bethesda)">
        <title>Hybrid Assembly of the Genome of the Entomopathogenic Nematode Steinernema carpocapsae Identifies the X-Chromosome.</title>
        <authorList>
            <person name="Serra L."/>
            <person name="Macchietto M."/>
            <person name="Macias-Munoz A."/>
            <person name="McGill C.J."/>
            <person name="Rodriguez I.M."/>
            <person name="Rodriguez B."/>
            <person name="Murad R."/>
            <person name="Mortazavi A."/>
        </authorList>
    </citation>
    <scope>NUCLEOTIDE SEQUENCE [LARGE SCALE GENOMIC DNA]</scope>
    <source>
        <strain evidence="1 2">ALL</strain>
    </source>
</reference>
<dbReference type="InterPro" id="IPR046341">
    <property type="entry name" value="SET_dom_sf"/>
</dbReference>
<name>A0A4U5PJK7_STECR</name>
<proteinExistence type="predicted"/>
<keyword evidence="2" id="KW-1185">Reference proteome</keyword>
<gene>
    <name evidence="1" type="ORF">L596_010686</name>
</gene>
<organism evidence="1 2">
    <name type="scientific">Steinernema carpocapsae</name>
    <name type="common">Entomopathogenic nematode</name>
    <dbReference type="NCBI Taxonomy" id="34508"/>
    <lineage>
        <taxon>Eukaryota</taxon>
        <taxon>Metazoa</taxon>
        <taxon>Ecdysozoa</taxon>
        <taxon>Nematoda</taxon>
        <taxon>Chromadorea</taxon>
        <taxon>Rhabditida</taxon>
        <taxon>Tylenchina</taxon>
        <taxon>Panagrolaimomorpha</taxon>
        <taxon>Strongyloidoidea</taxon>
        <taxon>Steinernematidae</taxon>
        <taxon>Steinernema</taxon>
    </lineage>
</organism>
<evidence type="ECO:0000313" key="2">
    <source>
        <dbReference type="Proteomes" id="UP000298663"/>
    </source>
</evidence>
<reference evidence="1 2" key="1">
    <citation type="journal article" date="2015" name="Genome Biol.">
        <title>Comparative genomics of Steinernema reveals deeply conserved gene regulatory networks.</title>
        <authorList>
            <person name="Dillman A.R."/>
            <person name="Macchietto M."/>
            <person name="Porter C.F."/>
            <person name="Rogers A."/>
            <person name="Williams B."/>
            <person name="Antoshechkin I."/>
            <person name="Lee M.M."/>
            <person name="Goodwin Z."/>
            <person name="Lu X."/>
            <person name="Lewis E.E."/>
            <person name="Goodrich-Blair H."/>
            <person name="Stock S.P."/>
            <person name="Adams B.J."/>
            <person name="Sternberg P.W."/>
            <person name="Mortazavi A."/>
        </authorList>
    </citation>
    <scope>NUCLEOTIDE SEQUENCE [LARGE SCALE GENOMIC DNA]</scope>
    <source>
        <strain evidence="1 2">ALL</strain>
    </source>
</reference>
<dbReference type="SUPFAM" id="SSF82199">
    <property type="entry name" value="SET domain"/>
    <property type="match status" value="1"/>
</dbReference>
<dbReference type="Proteomes" id="UP000298663">
    <property type="component" value="Unassembled WGS sequence"/>
</dbReference>
<dbReference type="OrthoDB" id="441812at2759"/>
<evidence type="ECO:0008006" key="3">
    <source>
        <dbReference type="Google" id="ProtNLM"/>
    </source>
</evidence>
<accession>A0A4U5PJK7</accession>
<evidence type="ECO:0000313" key="1">
    <source>
        <dbReference type="EMBL" id="TKR96703.1"/>
    </source>
</evidence>
<comment type="caution">
    <text evidence="1">The sequence shown here is derived from an EMBL/GenBank/DDBJ whole genome shotgun (WGS) entry which is preliminary data.</text>
</comment>